<reference evidence="2 3" key="1">
    <citation type="journal article" date="2012" name="BMC Genomics">
        <title>Comparative genomic analysis and phylogenetic position of Theileria equi.</title>
        <authorList>
            <person name="Kappmeyer L.S."/>
            <person name="Thiagarajan M."/>
            <person name="Herndon D.R."/>
            <person name="Ramsay J.D."/>
            <person name="Caler E."/>
            <person name="Djikeng A."/>
            <person name="Gillespie J.J."/>
            <person name="Lau A.O."/>
            <person name="Roalson E.H."/>
            <person name="Silva J.C."/>
            <person name="Silva M.G."/>
            <person name="Suarez C.E."/>
            <person name="Ueti M.W."/>
            <person name="Nene V.M."/>
            <person name="Mealey R.H."/>
            <person name="Knowles D.P."/>
            <person name="Brayton K.A."/>
        </authorList>
    </citation>
    <scope>NUCLEOTIDE SEQUENCE [LARGE SCALE GENOMIC DNA]</scope>
    <source>
        <strain evidence="2 3">WA</strain>
    </source>
</reference>
<name>L1LDP7_THEEQ</name>
<evidence type="ECO:0000256" key="1">
    <source>
        <dbReference type="SAM" id="SignalP"/>
    </source>
</evidence>
<dbReference type="VEuPathDB" id="PiroplasmaDB:BEWA_054260"/>
<dbReference type="KEGG" id="beq:BEWA_054260"/>
<organism evidence="2 3">
    <name type="scientific">Theileria equi strain WA</name>
    <dbReference type="NCBI Taxonomy" id="1537102"/>
    <lineage>
        <taxon>Eukaryota</taxon>
        <taxon>Sar</taxon>
        <taxon>Alveolata</taxon>
        <taxon>Apicomplexa</taxon>
        <taxon>Aconoidasida</taxon>
        <taxon>Piroplasmida</taxon>
        <taxon>Theileriidae</taxon>
        <taxon>Theileria</taxon>
    </lineage>
</organism>
<dbReference type="EMBL" id="ACOU01000003">
    <property type="protein sequence ID" value="EKX73370.1"/>
    <property type="molecule type" value="Genomic_DNA"/>
</dbReference>
<comment type="caution">
    <text evidence="2">The sequence shown here is derived from an EMBL/GenBank/DDBJ whole genome shotgun (WGS) entry which is preliminary data.</text>
</comment>
<dbReference type="AlphaFoldDB" id="L1LDP7"/>
<proteinExistence type="predicted"/>
<evidence type="ECO:0000313" key="2">
    <source>
        <dbReference type="EMBL" id="EKX73370.1"/>
    </source>
</evidence>
<dbReference type="Proteomes" id="UP000031512">
    <property type="component" value="Unassembled WGS sequence"/>
</dbReference>
<evidence type="ECO:0000313" key="3">
    <source>
        <dbReference type="Proteomes" id="UP000031512"/>
    </source>
</evidence>
<feature type="chain" id="PRO_5003953232" evidence="1">
    <location>
        <begin position="19"/>
        <end position="355"/>
    </location>
</feature>
<dbReference type="GeneID" id="15802977"/>
<dbReference type="InterPro" id="IPR007480">
    <property type="entry name" value="DUF529"/>
</dbReference>
<dbReference type="RefSeq" id="XP_004832822.1">
    <property type="nucleotide sequence ID" value="XM_004832765.1"/>
</dbReference>
<feature type="signal peptide" evidence="1">
    <location>
        <begin position="1"/>
        <end position="18"/>
    </location>
</feature>
<accession>L1LDP7</accession>
<protein>
    <submittedName>
        <fullName evidence="2">Signal peptide containing protein</fullName>
    </submittedName>
</protein>
<dbReference type="Pfam" id="PF04385">
    <property type="entry name" value="FAINT"/>
    <property type="match status" value="1"/>
</dbReference>
<keyword evidence="3" id="KW-1185">Reference proteome</keyword>
<gene>
    <name evidence="2" type="ORF">BEWA_054260</name>
</gene>
<sequence length="355" mass="39890">MKVFSILLTTCLLGLCHCKRSKFITDRPVIEVLDDYAEDEIVTSDLVEETETYESAGRTGKKQVWDMANGTVYEEYFTGLEKMHSTDVIGESLSEGNKETKPVEHLPAEVAKANTESVSSSELISLHVANLDPSICDSFYYTVDDVPTKFIVSKDVNVNRLLTGQNVIWKAPQGEKVVYTKLFLKNNKPKIVKIASANPKMELKYKIFCNKNGKWEDCLASFKGEMKKLKVPVERKGDFTISTGDTKDTDKCKIFDATILGMTSRFYFPKPGYVAKEIKDGAKSIWKATKADGMCTSFTMYLNIEPPLIILIHKDGNNLPVERFAKISGEWKKLSKEEFGKRLQSAKAKTGQQTP</sequence>
<keyword evidence="1" id="KW-0732">Signal</keyword>